<proteinExistence type="predicted"/>
<organism evidence="4 5">
    <name type="scientific">Posidoniimonas polymericola</name>
    <dbReference type="NCBI Taxonomy" id="2528002"/>
    <lineage>
        <taxon>Bacteria</taxon>
        <taxon>Pseudomonadati</taxon>
        <taxon>Planctomycetota</taxon>
        <taxon>Planctomycetia</taxon>
        <taxon>Pirellulales</taxon>
        <taxon>Lacipirellulaceae</taxon>
        <taxon>Posidoniimonas</taxon>
    </lineage>
</organism>
<dbReference type="PANTHER" id="PTHR30093">
    <property type="entry name" value="GENERAL SECRETION PATHWAY PROTEIN G"/>
    <property type="match status" value="1"/>
</dbReference>
<evidence type="ECO:0000256" key="1">
    <source>
        <dbReference type="SAM" id="MobiDB-lite"/>
    </source>
</evidence>
<reference evidence="4 5" key="1">
    <citation type="submission" date="2019-02" db="EMBL/GenBank/DDBJ databases">
        <title>Deep-cultivation of Planctomycetes and their phenomic and genomic characterization uncovers novel biology.</title>
        <authorList>
            <person name="Wiegand S."/>
            <person name="Jogler M."/>
            <person name="Boedeker C."/>
            <person name="Pinto D."/>
            <person name="Vollmers J."/>
            <person name="Rivas-Marin E."/>
            <person name="Kohn T."/>
            <person name="Peeters S.H."/>
            <person name="Heuer A."/>
            <person name="Rast P."/>
            <person name="Oberbeckmann S."/>
            <person name="Bunk B."/>
            <person name="Jeske O."/>
            <person name="Meyerdierks A."/>
            <person name="Storesund J.E."/>
            <person name="Kallscheuer N."/>
            <person name="Luecker S."/>
            <person name="Lage O.M."/>
            <person name="Pohl T."/>
            <person name="Merkel B.J."/>
            <person name="Hornburger P."/>
            <person name="Mueller R.-W."/>
            <person name="Bruemmer F."/>
            <person name="Labrenz M."/>
            <person name="Spormann A.M."/>
            <person name="Op Den Camp H."/>
            <person name="Overmann J."/>
            <person name="Amann R."/>
            <person name="Jetten M.S.M."/>
            <person name="Mascher T."/>
            <person name="Medema M.H."/>
            <person name="Devos D.P."/>
            <person name="Kaster A.-K."/>
            <person name="Ovreas L."/>
            <person name="Rohde M."/>
            <person name="Galperin M.Y."/>
            <person name="Jogler C."/>
        </authorList>
    </citation>
    <scope>NUCLEOTIDE SEQUENCE [LARGE SCALE GENOMIC DNA]</scope>
    <source>
        <strain evidence="4 5">Pla123a</strain>
    </source>
</reference>
<feature type="signal peptide" evidence="2">
    <location>
        <begin position="1"/>
        <end position="21"/>
    </location>
</feature>
<name>A0A5C5YM59_9BACT</name>
<feature type="chain" id="PRO_5022774696" description="DUF1559 domain-containing protein" evidence="2">
    <location>
        <begin position="22"/>
        <end position="668"/>
    </location>
</feature>
<sequence precursor="true">MTLSNYLPCRLIAAITVSVVATPMVGCGGNSADAFRARAIQRPPDDEEDSLPAQTAPTVVAASSAPPSSVDPTAAAAAQPATAAVAAAPAAEAAPSRELPTTVEGRVARSAENLERIAAALEAYRKDKTVYPAAAVIDVSRAPLFSWRVELLPYLGHEQLYKQFDRTQPWYAPQNKALLGQIPAVFQSPDRGGTKTNYLATVGTSTIIKTPRSLNAVRVEDGLSNTALVVEADDALAVEWTQPEEYAVDLNAPKKGLGTLRGGHVFLIWGGGMVGSIPLSSPEEAFKAVYTADGGEPFTMASLNQPISPETMSVAPRPAAPEPLTQSLPDSGPVRQRTRVAAVQQDKLVSTYLSAAAAALESSDATSAWQWTYAAAALGGIPEQGYEWRPALRRPALGVHYGIGITGSSQGAARPGPSRSELEAATTPYGHLLLDVIERQAMQDSFAQRLQVGTEPQKRTPARGRGFDSRAAISVLEPGTESVLRHEAEDAGCDVLVLLEVDENAQRTRRSLRLKLLDLAARKELYCSRRLDYSSSDRDRGAPGDEDSLDRVKWELQDLVEDGLSAQPWPVRMDKRIAARRVAALGQSKDPYTPRVVGEIQYYRQQGLVDTAECLAAVEALLGDPNGANLLLGSEAKKKRELREWLPATDPGAFVAGAPSRAVKSDDR</sequence>
<dbReference type="InterPro" id="IPR011453">
    <property type="entry name" value="DUF1559"/>
</dbReference>
<feature type="region of interest" description="Disordered" evidence="1">
    <location>
        <begin position="43"/>
        <end position="73"/>
    </location>
</feature>
<feature type="region of interest" description="Disordered" evidence="1">
    <location>
        <begin position="311"/>
        <end position="333"/>
    </location>
</feature>
<keyword evidence="5" id="KW-1185">Reference proteome</keyword>
<comment type="caution">
    <text evidence="4">The sequence shown here is derived from an EMBL/GenBank/DDBJ whole genome shotgun (WGS) entry which is preliminary data.</text>
</comment>
<feature type="compositionally biased region" description="Low complexity" evidence="1">
    <location>
        <begin position="52"/>
        <end position="73"/>
    </location>
</feature>
<dbReference type="Pfam" id="PF07596">
    <property type="entry name" value="SBP_bac_10"/>
    <property type="match status" value="1"/>
</dbReference>
<gene>
    <name evidence="4" type="ORF">Pla123a_26210</name>
</gene>
<dbReference type="AlphaFoldDB" id="A0A5C5YM59"/>
<evidence type="ECO:0000259" key="3">
    <source>
        <dbReference type="Pfam" id="PF07596"/>
    </source>
</evidence>
<keyword evidence="2" id="KW-0732">Signal</keyword>
<evidence type="ECO:0000256" key="2">
    <source>
        <dbReference type="SAM" id="SignalP"/>
    </source>
</evidence>
<evidence type="ECO:0000313" key="5">
    <source>
        <dbReference type="Proteomes" id="UP000318478"/>
    </source>
</evidence>
<protein>
    <recommendedName>
        <fullName evidence="3">DUF1559 domain-containing protein</fullName>
    </recommendedName>
</protein>
<dbReference type="RefSeq" id="WP_197527930.1">
    <property type="nucleotide sequence ID" value="NZ_SJPO01000006.1"/>
</dbReference>
<dbReference type="EMBL" id="SJPO01000006">
    <property type="protein sequence ID" value="TWT75838.1"/>
    <property type="molecule type" value="Genomic_DNA"/>
</dbReference>
<evidence type="ECO:0000313" key="4">
    <source>
        <dbReference type="EMBL" id="TWT75838.1"/>
    </source>
</evidence>
<accession>A0A5C5YM59</accession>
<feature type="domain" description="DUF1559" evidence="3">
    <location>
        <begin position="106"/>
        <end position="192"/>
    </location>
</feature>
<dbReference type="Proteomes" id="UP000318478">
    <property type="component" value="Unassembled WGS sequence"/>
</dbReference>
<dbReference type="PANTHER" id="PTHR30093:SF2">
    <property type="entry name" value="TYPE II SECRETION SYSTEM PROTEIN H"/>
    <property type="match status" value="1"/>
</dbReference>